<comment type="caution">
    <text evidence="2">The sequence shown here is derived from an EMBL/GenBank/DDBJ whole genome shotgun (WGS) entry which is preliminary data.</text>
</comment>
<evidence type="ECO:0000313" key="3">
    <source>
        <dbReference type="Proteomes" id="UP001188597"/>
    </source>
</evidence>
<organism evidence="2 3">
    <name type="scientific">Escallonia herrerae</name>
    <dbReference type="NCBI Taxonomy" id="1293975"/>
    <lineage>
        <taxon>Eukaryota</taxon>
        <taxon>Viridiplantae</taxon>
        <taxon>Streptophyta</taxon>
        <taxon>Embryophyta</taxon>
        <taxon>Tracheophyta</taxon>
        <taxon>Spermatophyta</taxon>
        <taxon>Magnoliopsida</taxon>
        <taxon>eudicotyledons</taxon>
        <taxon>Gunneridae</taxon>
        <taxon>Pentapetalae</taxon>
        <taxon>asterids</taxon>
        <taxon>campanulids</taxon>
        <taxon>Escalloniales</taxon>
        <taxon>Escalloniaceae</taxon>
        <taxon>Escallonia</taxon>
    </lineage>
</organism>
<dbReference type="EMBL" id="JAVXUP010002778">
    <property type="protein sequence ID" value="KAK3001468.1"/>
    <property type="molecule type" value="Genomic_DNA"/>
</dbReference>
<evidence type="ECO:0000313" key="2">
    <source>
        <dbReference type="EMBL" id="KAK3001468.1"/>
    </source>
</evidence>
<keyword evidence="3" id="KW-1185">Reference proteome</keyword>
<feature type="region of interest" description="Disordered" evidence="1">
    <location>
        <begin position="423"/>
        <end position="478"/>
    </location>
</feature>
<accession>A0AA89AGA8</accession>
<sequence>MRRASSSRKTSSSSQAPPPAQAPAPRPSQTPIQAPTQPFVPGRMSTGCMIDTQANWEFNQNIPDFEYTPDEDPPHYSQGRSSVGEATTPWHNLNPMPGHDEEGPSNASGNEPEVQKGKKKKAECWNHFDVVTVDGIRKARLVMDILTGITLCVHLDKATSNLPKRSYLLTREQRDGLAEFVIHDEQAFSFADNPKHSRYMNTYVQPLYKKVHRNTTRSDALRQYNAAKARLIDYFDKFDGKANSMKLVSRIKKIEDDLLSNVASYSQRNRSLVDVSSDQSDLLLFKDGSVCGYGFGESDGNGIRLTKDKPVWQQAVAATGAYVNVTSATPESEIRPRRNRSLTPTLKNGDLRHRLNRQLFKTPHADFTKEIHELKNVVIQQKLDMAVAPRSTHHSHLHPSDLRLRLTSRLSYGRIYRLAADPTFDPEEKGEEHVTRSGSCYRRDPSDEDSTDSSPVQAAKAETPRRSIHRKKTPEFCT</sequence>
<feature type="compositionally biased region" description="Basic and acidic residues" evidence="1">
    <location>
        <begin position="426"/>
        <end position="445"/>
    </location>
</feature>
<gene>
    <name evidence="2" type="ORF">RJ639_022467</name>
</gene>
<feature type="compositionally biased region" description="Pro residues" evidence="1">
    <location>
        <begin position="16"/>
        <end position="28"/>
    </location>
</feature>
<proteinExistence type="predicted"/>
<dbReference type="Proteomes" id="UP001188597">
    <property type="component" value="Unassembled WGS sequence"/>
</dbReference>
<evidence type="ECO:0000256" key="1">
    <source>
        <dbReference type="SAM" id="MobiDB-lite"/>
    </source>
</evidence>
<dbReference type="AlphaFoldDB" id="A0AA89AGA8"/>
<feature type="compositionally biased region" description="Polar residues" evidence="1">
    <location>
        <begin position="78"/>
        <end position="91"/>
    </location>
</feature>
<feature type="region of interest" description="Disordered" evidence="1">
    <location>
        <begin position="1"/>
        <end position="46"/>
    </location>
</feature>
<name>A0AA89AGA8_9ASTE</name>
<feature type="region of interest" description="Disordered" evidence="1">
    <location>
        <begin position="63"/>
        <end position="119"/>
    </location>
</feature>
<reference evidence="2" key="1">
    <citation type="submission" date="2022-12" db="EMBL/GenBank/DDBJ databases">
        <title>Draft genome assemblies for two species of Escallonia (Escalloniales).</title>
        <authorList>
            <person name="Chanderbali A."/>
            <person name="Dervinis C."/>
            <person name="Anghel I."/>
            <person name="Soltis D."/>
            <person name="Soltis P."/>
            <person name="Zapata F."/>
        </authorList>
    </citation>
    <scope>NUCLEOTIDE SEQUENCE</scope>
    <source>
        <strain evidence="2">UCBG64.0493</strain>
        <tissue evidence="2">Leaf</tissue>
    </source>
</reference>
<protein>
    <submittedName>
        <fullName evidence="2">Uncharacterized protein</fullName>
    </submittedName>
</protein>